<dbReference type="AlphaFoldDB" id="A0AB39BMS8"/>
<proteinExistence type="predicted"/>
<sequence length="160" mass="17928">MGDQAEMKIATWTTVEALGIPDSPMRKLLFELADFIDGRPGGDQLALASAAFTGLANGFREQFTPKSPLQQQLDHIRVSRELEEMLGVSLPAIPGDQFELRIEPETPIALARELGYGDERAVRRVLREGFPGHAKHAKWEPLTRQQINYVRAHLRAKDQT</sequence>
<name>A0AB39BMS8_9MICO</name>
<gene>
    <name evidence="1" type="ORF">ABFY20_19760</name>
</gene>
<dbReference type="RefSeq" id="WP_368499917.1">
    <property type="nucleotide sequence ID" value="NZ_CP162512.1"/>
</dbReference>
<keyword evidence="1" id="KW-0614">Plasmid</keyword>
<geneLocation type="plasmid" evidence="1">
    <name>unnamed1</name>
</geneLocation>
<accession>A0AB39BMS8</accession>
<protein>
    <submittedName>
        <fullName evidence="1">Uncharacterized protein</fullName>
    </submittedName>
</protein>
<reference evidence="1" key="1">
    <citation type="submission" date="2024-05" db="EMBL/GenBank/DDBJ databases">
        <title>Herbiconiux sp. A18JL235.</title>
        <authorList>
            <person name="Zhang G."/>
        </authorList>
    </citation>
    <scope>NUCLEOTIDE SEQUENCE</scope>
    <source>
        <strain evidence="1">A18JL235</strain>
        <plasmid evidence="1">unnamed1</plasmid>
    </source>
</reference>
<organism evidence="1">
    <name type="scientific">Herbiconiux sp. A18JL235</name>
    <dbReference type="NCBI Taxonomy" id="3152363"/>
    <lineage>
        <taxon>Bacteria</taxon>
        <taxon>Bacillati</taxon>
        <taxon>Actinomycetota</taxon>
        <taxon>Actinomycetes</taxon>
        <taxon>Micrococcales</taxon>
        <taxon>Microbacteriaceae</taxon>
        <taxon>Herbiconiux</taxon>
    </lineage>
</organism>
<dbReference type="EMBL" id="CP162512">
    <property type="protein sequence ID" value="XDI07554.1"/>
    <property type="molecule type" value="Genomic_DNA"/>
</dbReference>
<evidence type="ECO:0000313" key="1">
    <source>
        <dbReference type="EMBL" id="XDI07554.1"/>
    </source>
</evidence>